<proteinExistence type="predicted"/>
<keyword evidence="1" id="KW-1133">Transmembrane helix</keyword>
<sequence length="163" mass="18120">MIETGDEYSIPLGNARIAWHCTISAFQQLKSCFLVITPNKTDLLPGCLDNSFIAEGANRYGTRANRCSTRKNPINLKTPLVESRKTWQVFRNTSGKVLNYCLITTIAFVVLHPWTFLLKVPLNSALKTSRFLTRFGALLVVKVVGISHTPTVTGDVTIFTVAF</sequence>
<gene>
    <name evidence="2" type="ORF">Tco_0924769</name>
</gene>
<evidence type="ECO:0000313" key="3">
    <source>
        <dbReference type="Proteomes" id="UP001151760"/>
    </source>
</evidence>
<keyword evidence="3" id="KW-1185">Reference proteome</keyword>
<dbReference type="EMBL" id="BQNB010014955">
    <property type="protein sequence ID" value="GJT34350.1"/>
    <property type="molecule type" value="Genomic_DNA"/>
</dbReference>
<reference evidence="2" key="1">
    <citation type="journal article" date="2022" name="Int. J. Mol. Sci.">
        <title>Draft Genome of Tanacetum Coccineum: Genomic Comparison of Closely Related Tanacetum-Family Plants.</title>
        <authorList>
            <person name="Yamashiro T."/>
            <person name="Shiraishi A."/>
            <person name="Nakayama K."/>
            <person name="Satake H."/>
        </authorList>
    </citation>
    <scope>NUCLEOTIDE SEQUENCE</scope>
</reference>
<organism evidence="2 3">
    <name type="scientific">Tanacetum coccineum</name>
    <dbReference type="NCBI Taxonomy" id="301880"/>
    <lineage>
        <taxon>Eukaryota</taxon>
        <taxon>Viridiplantae</taxon>
        <taxon>Streptophyta</taxon>
        <taxon>Embryophyta</taxon>
        <taxon>Tracheophyta</taxon>
        <taxon>Spermatophyta</taxon>
        <taxon>Magnoliopsida</taxon>
        <taxon>eudicotyledons</taxon>
        <taxon>Gunneridae</taxon>
        <taxon>Pentapetalae</taxon>
        <taxon>asterids</taxon>
        <taxon>campanulids</taxon>
        <taxon>Asterales</taxon>
        <taxon>Asteraceae</taxon>
        <taxon>Asteroideae</taxon>
        <taxon>Anthemideae</taxon>
        <taxon>Anthemidinae</taxon>
        <taxon>Tanacetum</taxon>
    </lineage>
</organism>
<evidence type="ECO:0000313" key="2">
    <source>
        <dbReference type="EMBL" id="GJT34350.1"/>
    </source>
</evidence>
<reference evidence="2" key="2">
    <citation type="submission" date="2022-01" db="EMBL/GenBank/DDBJ databases">
        <authorList>
            <person name="Yamashiro T."/>
            <person name="Shiraishi A."/>
            <person name="Satake H."/>
            <person name="Nakayama K."/>
        </authorList>
    </citation>
    <scope>NUCLEOTIDE SEQUENCE</scope>
</reference>
<comment type="caution">
    <text evidence="2">The sequence shown here is derived from an EMBL/GenBank/DDBJ whole genome shotgun (WGS) entry which is preliminary data.</text>
</comment>
<keyword evidence="1" id="KW-0812">Transmembrane</keyword>
<accession>A0ABQ5D4Y4</accession>
<feature type="transmembrane region" description="Helical" evidence="1">
    <location>
        <begin position="97"/>
        <end position="117"/>
    </location>
</feature>
<keyword evidence="1" id="KW-0472">Membrane</keyword>
<name>A0ABQ5D4Y4_9ASTR</name>
<evidence type="ECO:0000256" key="1">
    <source>
        <dbReference type="SAM" id="Phobius"/>
    </source>
</evidence>
<protein>
    <submittedName>
        <fullName evidence="2">Uncharacterized protein</fullName>
    </submittedName>
</protein>
<dbReference type="Proteomes" id="UP001151760">
    <property type="component" value="Unassembled WGS sequence"/>
</dbReference>